<gene>
    <name evidence="2" type="ORF">SAMN05192589_102151</name>
</gene>
<feature type="region of interest" description="Disordered" evidence="1">
    <location>
        <begin position="82"/>
        <end position="105"/>
    </location>
</feature>
<protein>
    <submittedName>
        <fullName evidence="2">Uncharacterized protein</fullName>
    </submittedName>
</protein>
<dbReference type="STRING" id="187868.SAMN05192589_102151"/>
<evidence type="ECO:0000313" key="3">
    <source>
        <dbReference type="Proteomes" id="UP000198781"/>
    </source>
</evidence>
<keyword evidence="3" id="KW-1185">Reference proteome</keyword>
<dbReference type="RefSeq" id="WP_092740378.1">
    <property type="nucleotide sequence ID" value="NZ_FMZC01000002.1"/>
</dbReference>
<proteinExistence type="predicted"/>
<sequence length="1221" mass="135177">MTSSTETIRRLAEMSDPSAFERLAAAVLRAANPYVYGNMAHPGVQPGGKTVRAPFDNVGWLNLPNGQSRLVCAAHTTEQNDLSGKWLHDPSTVKVRRPGGKPTKPAGDLIKGIEEIEKLRTTTPGLGVTYALTSNIEVSLELRTAAEQMALVANVELDVWSVSRIAHFLDTDPTGQLIRRSHLGSEIELLSRELLLEMGKRSIRDHFPYLSLPDAVHRDEFALGLSDLLVVGDSGMGKTTACAVALNSHIEAGLPAIAIPSEFVEVEPTLEAALEKELRRQHPGLESAAGERAVALCTGDAPLMVLFEDINRSSSPERLLNKILSWTKAMSGGSANVRGWRAVCPIWPRHLNAIEEQKGLAEGVEILRIDKFSQAEAVRAISTRATLLGVTMDEGRADYIASRLGCDPLLIGLHDIQSDVVAADVIQSYIAKRLRLVASARHRTPSEMLEAVHALLRSGLQQRNLSPSWGEVRSWIHDKEVLDTLRNVALEGSIIRLSSSGRDETIAFRHDRVLHALASGSMTEVLSEAQAPEYVADPFFAEMAAGAAVEARLPAKALLDLTVASPTVAAHALRLASEQNLAYADIAAEALMSWLVRPETADVTMASRRYAVAAVLAETTSRQVLLLAEQFPRDDSLWWDPLWAAAFRNGNLRSGLAFLSRFELGMTVAGKQSLLSLVKRTYGDHLVDEVSKILQRADLDLFTHDGMRTGALRLAGYVGDSKLALAIRVCWDKDNKKERDLRSYLFAAARCCGDAAAATLDPILTAWESLPEDPESTIGQPVDYLASDGLAWEFRHYPPRQTVQYFVDRAQSSERLRWPITYMLRTVDHPIAVEHLARYAAAHSFAIFTSGLLSDWEPKSSRPVRQMSSDSKHRLLEIALSENEADDVRKQAFSFWDRSASPTDLQAMKQIPEGSLLFDRALRARARRRDYSVTPQVLLKIKGDPKGWLRTGIHIWSSPLTEVLESVLDQLAAKSDGDPDDLIHDTANALMCVETKRRVAMLSARWTKFQTTPEMVQVALLSVGPEALALVLDAITGAHDPGVLLKHFAITATVFSNGTQRLAAPEQLDNLRPFLQHLSEGDIVILSDACDKNGWVDFKRRYLEPRMRAMPNRRFFLPGDAVDMAALDKALNPKPGVLVNIHRWLENSMRRGMDREVLIEALMQWLENNNEERAIKIIAEIISEGGTRKEFRVFEEAAKQRPDTAGLIDEVRFDVFRRRLV</sequence>
<accession>A0A1G6LEY7</accession>
<organism evidence="2 3">
    <name type="scientific">Paracidovorax valerianellae</name>
    <dbReference type="NCBI Taxonomy" id="187868"/>
    <lineage>
        <taxon>Bacteria</taxon>
        <taxon>Pseudomonadati</taxon>
        <taxon>Pseudomonadota</taxon>
        <taxon>Betaproteobacteria</taxon>
        <taxon>Burkholderiales</taxon>
        <taxon>Comamonadaceae</taxon>
        <taxon>Paracidovorax</taxon>
    </lineage>
</organism>
<evidence type="ECO:0000256" key="1">
    <source>
        <dbReference type="SAM" id="MobiDB-lite"/>
    </source>
</evidence>
<dbReference type="OrthoDB" id="9147290at2"/>
<name>A0A1G6LEY7_9BURK</name>
<dbReference type="EMBL" id="FMZC01000002">
    <property type="protein sequence ID" value="SDC41818.1"/>
    <property type="molecule type" value="Genomic_DNA"/>
</dbReference>
<dbReference type="Proteomes" id="UP000198781">
    <property type="component" value="Unassembled WGS sequence"/>
</dbReference>
<evidence type="ECO:0000313" key="2">
    <source>
        <dbReference type="EMBL" id="SDC41818.1"/>
    </source>
</evidence>
<dbReference type="AlphaFoldDB" id="A0A1G6LEY7"/>
<reference evidence="2 3" key="1">
    <citation type="submission" date="2016-10" db="EMBL/GenBank/DDBJ databases">
        <authorList>
            <person name="de Groot N.N."/>
        </authorList>
    </citation>
    <scope>NUCLEOTIDE SEQUENCE [LARGE SCALE GENOMIC DNA]</scope>
    <source>
        <strain evidence="2 3">DSM 16619</strain>
    </source>
</reference>